<dbReference type="InterPro" id="IPR013785">
    <property type="entry name" value="Aldolase_TIM"/>
</dbReference>
<dbReference type="EMBL" id="BRXS01000006">
    <property type="protein sequence ID" value="GLC27342.1"/>
    <property type="molecule type" value="Genomic_DNA"/>
</dbReference>
<keyword evidence="12" id="KW-1185">Reference proteome</keyword>
<evidence type="ECO:0000256" key="4">
    <source>
        <dbReference type="ARBA" id="ARBA00022605"/>
    </source>
</evidence>
<dbReference type="InterPro" id="IPR018204">
    <property type="entry name" value="Trp_synthase_alpha_AS"/>
</dbReference>
<evidence type="ECO:0000256" key="8">
    <source>
        <dbReference type="ARBA" id="ARBA00049047"/>
    </source>
</evidence>
<feature type="active site" description="Proton acceptor" evidence="9">
    <location>
        <position position="60"/>
    </location>
</feature>
<keyword evidence="5 9" id="KW-0822">Tryptophan biosynthesis</keyword>
<dbReference type="InterPro" id="IPR002028">
    <property type="entry name" value="Trp_synthase_suA"/>
</dbReference>
<evidence type="ECO:0000256" key="5">
    <source>
        <dbReference type="ARBA" id="ARBA00022822"/>
    </source>
</evidence>
<dbReference type="NCBIfam" id="TIGR00262">
    <property type="entry name" value="trpA"/>
    <property type="match status" value="1"/>
</dbReference>
<evidence type="ECO:0000256" key="1">
    <source>
        <dbReference type="ARBA" id="ARBA00003365"/>
    </source>
</evidence>
<feature type="active site" description="Proton acceptor" evidence="9">
    <location>
        <position position="71"/>
    </location>
</feature>
<evidence type="ECO:0000313" key="12">
    <source>
        <dbReference type="Proteomes" id="UP001161325"/>
    </source>
</evidence>
<dbReference type="HAMAP" id="MF_00131">
    <property type="entry name" value="Trp_synth_alpha"/>
    <property type="match status" value="1"/>
</dbReference>
<dbReference type="RefSeq" id="WP_284351783.1">
    <property type="nucleotide sequence ID" value="NZ_BRXS01000006.1"/>
</dbReference>
<dbReference type="AlphaFoldDB" id="A0AA37V409"/>
<comment type="function">
    <text evidence="1 9">The alpha subunit is responsible for the aldol cleavage of indoleglycerol phosphate to indole and glyceraldehyde 3-phosphate.</text>
</comment>
<dbReference type="SUPFAM" id="SSF51366">
    <property type="entry name" value="Ribulose-phoshate binding barrel"/>
    <property type="match status" value="1"/>
</dbReference>
<accession>A0AA37V409</accession>
<sequence length="268" mass="27596">MSAPTMPAARAASAIDRRFADLRAANRRALVAYVTAGHPDPERSVALLQGLEAAGADVIELGVPFSEPLADGPVIQHSSQVALEHGVDLDGALALLSRARPTVPVVLFSYLNPLMAAGHGVLQRAADAGASGVLVTDLPVGADPEREAWMGGGPLDFVRLVAPTTPPARMAEIARHGSGFVYLISRLGVTGEQDALSATLPETVARLRAATTLPICVGFGISRPDQAAAVARIADGVVVGSALVRAADESVDRALALARDLRSAIDDA</sequence>
<comment type="caution">
    <text evidence="11">The sequence shown here is derived from an EMBL/GenBank/DDBJ whole genome shotgun (WGS) entry which is preliminary data.</text>
</comment>
<evidence type="ECO:0000256" key="3">
    <source>
        <dbReference type="ARBA" id="ARBA00011270"/>
    </source>
</evidence>
<gene>
    <name evidence="9 11" type="primary">trpA</name>
    <name evidence="11" type="ORF">rosag_38550</name>
</gene>
<dbReference type="Gene3D" id="3.20.20.70">
    <property type="entry name" value="Aldolase class I"/>
    <property type="match status" value="1"/>
</dbReference>
<proteinExistence type="inferred from homology"/>
<organism evidence="11 12">
    <name type="scientific">Roseisolibacter agri</name>
    <dbReference type="NCBI Taxonomy" id="2014610"/>
    <lineage>
        <taxon>Bacteria</taxon>
        <taxon>Pseudomonadati</taxon>
        <taxon>Gemmatimonadota</taxon>
        <taxon>Gemmatimonadia</taxon>
        <taxon>Gemmatimonadales</taxon>
        <taxon>Gemmatimonadaceae</taxon>
        <taxon>Roseisolibacter</taxon>
    </lineage>
</organism>
<evidence type="ECO:0000256" key="6">
    <source>
        <dbReference type="ARBA" id="ARBA00023141"/>
    </source>
</evidence>
<dbReference type="GO" id="GO:0004834">
    <property type="term" value="F:tryptophan synthase activity"/>
    <property type="evidence" value="ECO:0007669"/>
    <property type="project" value="UniProtKB-UniRule"/>
</dbReference>
<evidence type="ECO:0000256" key="10">
    <source>
        <dbReference type="RuleBase" id="RU003662"/>
    </source>
</evidence>
<protein>
    <recommendedName>
        <fullName evidence="9">Tryptophan synthase alpha chain</fullName>
        <ecNumber evidence="9">4.2.1.20</ecNumber>
    </recommendedName>
</protein>
<reference evidence="11" key="1">
    <citation type="submission" date="2022-08" db="EMBL/GenBank/DDBJ databases">
        <title>Draft genome sequencing of Roseisolibacter agri AW1220.</title>
        <authorList>
            <person name="Tobiishi Y."/>
            <person name="Tonouchi A."/>
        </authorList>
    </citation>
    <scope>NUCLEOTIDE SEQUENCE</scope>
    <source>
        <strain evidence="11">AW1220</strain>
    </source>
</reference>
<comment type="catalytic activity">
    <reaction evidence="8 9">
        <text>(1S,2R)-1-C-(indol-3-yl)glycerol 3-phosphate + L-serine = D-glyceraldehyde 3-phosphate + L-tryptophan + H2O</text>
        <dbReference type="Rhea" id="RHEA:10532"/>
        <dbReference type="ChEBI" id="CHEBI:15377"/>
        <dbReference type="ChEBI" id="CHEBI:33384"/>
        <dbReference type="ChEBI" id="CHEBI:57912"/>
        <dbReference type="ChEBI" id="CHEBI:58866"/>
        <dbReference type="ChEBI" id="CHEBI:59776"/>
        <dbReference type="EC" id="4.2.1.20"/>
    </reaction>
</comment>
<evidence type="ECO:0000313" key="11">
    <source>
        <dbReference type="EMBL" id="GLC27342.1"/>
    </source>
</evidence>
<dbReference type="CDD" id="cd04724">
    <property type="entry name" value="Tryptophan_synthase_alpha"/>
    <property type="match status" value="1"/>
</dbReference>
<evidence type="ECO:0000256" key="2">
    <source>
        <dbReference type="ARBA" id="ARBA00004733"/>
    </source>
</evidence>
<comment type="similarity">
    <text evidence="9 10">Belongs to the TrpA family.</text>
</comment>
<comment type="subunit">
    <text evidence="3 9">Tetramer of two alpha and two beta chains.</text>
</comment>
<dbReference type="PROSITE" id="PS00167">
    <property type="entry name" value="TRP_SYNTHASE_ALPHA"/>
    <property type="match status" value="1"/>
</dbReference>
<dbReference type="FunFam" id="3.20.20.70:FF:000037">
    <property type="entry name" value="Tryptophan synthase alpha chain"/>
    <property type="match status" value="1"/>
</dbReference>
<dbReference type="Pfam" id="PF00290">
    <property type="entry name" value="Trp_syntA"/>
    <property type="match status" value="1"/>
</dbReference>
<evidence type="ECO:0000256" key="9">
    <source>
        <dbReference type="HAMAP-Rule" id="MF_00131"/>
    </source>
</evidence>
<comment type="pathway">
    <text evidence="2 9">Amino-acid biosynthesis; L-tryptophan biosynthesis; L-tryptophan from chorismate: step 5/5.</text>
</comment>
<dbReference type="PANTHER" id="PTHR43406:SF1">
    <property type="entry name" value="TRYPTOPHAN SYNTHASE ALPHA CHAIN, CHLOROPLASTIC"/>
    <property type="match status" value="1"/>
</dbReference>
<dbReference type="EC" id="4.2.1.20" evidence="9"/>
<name>A0AA37V409_9BACT</name>
<dbReference type="Proteomes" id="UP001161325">
    <property type="component" value="Unassembled WGS sequence"/>
</dbReference>
<dbReference type="InterPro" id="IPR011060">
    <property type="entry name" value="RibuloseP-bd_barrel"/>
</dbReference>
<keyword evidence="7 9" id="KW-0456">Lyase</keyword>
<keyword evidence="6 9" id="KW-0057">Aromatic amino acid biosynthesis</keyword>
<dbReference type="PANTHER" id="PTHR43406">
    <property type="entry name" value="TRYPTOPHAN SYNTHASE, ALPHA CHAIN"/>
    <property type="match status" value="1"/>
</dbReference>
<evidence type="ECO:0000256" key="7">
    <source>
        <dbReference type="ARBA" id="ARBA00023239"/>
    </source>
</evidence>
<keyword evidence="4 9" id="KW-0028">Amino-acid biosynthesis</keyword>
<dbReference type="GO" id="GO:0005829">
    <property type="term" value="C:cytosol"/>
    <property type="evidence" value="ECO:0007669"/>
    <property type="project" value="TreeGrafter"/>
</dbReference>